<dbReference type="AlphaFoldDB" id="A0AAN7JGZ9"/>
<dbReference type="InterPro" id="IPR059002">
    <property type="entry name" value="IBH1_N"/>
</dbReference>
<comment type="subcellular location">
    <subcellularLocation>
        <location evidence="1">Nucleus</location>
    </subcellularLocation>
</comment>
<dbReference type="PANTHER" id="PTHR33124">
    <property type="entry name" value="TRANSCRIPTION FACTOR IBH1-LIKE 1"/>
    <property type="match status" value="1"/>
</dbReference>
<gene>
    <name evidence="6" type="ORF">SAY87_000943</name>
</gene>
<dbReference type="GO" id="GO:0006355">
    <property type="term" value="P:regulation of DNA-templated transcription"/>
    <property type="evidence" value="ECO:0007669"/>
    <property type="project" value="InterPro"/>
</dbReference>
<organism evidence="6 7">
    <name type="scientific">Trapa incisa</name>
    <dbReference type="NCBI Taxonomy" id="236973"/>
    <lineage>
        <taxon>Eukaryota</taxon>
        <taxon>Viridiplantae</taxon>
        <taxon>Streptophyta</taxon>
        <taxon>Embryophyta</taxon>
        <taxon>Tracheophyta</taxon>
        <taxon>Spermatophyta</taxon>
        <taxon>Magnoliopsida</taxon>
        <taxon>eudicotyledons</taxon>
        <taxon>Gunneridae</taxon>
        <taxon>Pentapetalae</taxon>
        <taxon>rosids</taxon>
        <taxon>malvids</taxon>
        <taxon>Myrtales</taxon>
        <taxon>Lythraceae</taxon>
        <taxon>Trapa</taxon>
    </lineage>
</organism>
<comment type="caution">
    <text evidence="6">The sequence shown here is derived from an EMBL/GenBank/DDBJ whole genome shotgun (WGS) entry which is preliminary data.</text>
</comment>
<dbReference type="SUPFAM" id="SSF47459">
    <property type="entry name" value="HLH, helix-loop-helix DNA-binding domain"/>
    <property type="match status" value="1"/>
</dbReference>
<dbReference type="InterPro" id="IPR044660">
    <property type="entry name" value="IBH1-like"/>
</dbReference>
<dbReference type="Pfam" id="PF26576">
    <property type="entry name" value="IBH1_N"/>
    <property type="match status" value="1"/>
</dbReference>
<dbReference type="EMBL" id="JAXIOK010000023">
    <property type="protein sequence ID" value="KAK4742942.1"/>
    <property type="molecule type" value="Genomic_DNA"/>
</dbReference>
<dbReference type="PROSITE" id="PS50888">
    <property type="entry name" value="BHLH"/>
    <property type="match status" value="1"/>
</dbReference>
<keyword evidence="7" id="KW-1185">Reference proteome</keyword>
<evidence type="ECO:0000313" key="6">
    <source>
        <dbReference type="EMBL" id="KAK4742942.1"/>
    </source>
</evidence>
<reference evidence="6 7" key="1">
    <citation type="journal article" date="2023" name="Hortic Res">
        <title>Pangenome of water caltrop reveals structural variations and asymmetric subgenome divergence after allopolyploidization.</title>
        <authorList>
            <person name="Zhang X."/>
            <person name="Chen Y."/>
            <person name="Wang L."/>
            <person name="Yuan Y."/>
            <person name="Fang M."/>
            <person name="Shi L."/>
            <person name="Lu R."/>
            <person name="Comes H.P."/>
            <person name="Ma Y."/>
            <person name="Chen Y."/>
            <person name="Huang G."/>
            <person name="Zhou Y."/>
            <person name="Zheng Z."/>
            <person name="Qiu Y."/>
        </authorList>
    </citation>
    <scope>NUCLEOTIDE SEQUENCE [LARGE SCALE GENOMIC DNA]</scope>
    <source>
        <tissue evidence="6">Roots</tissue>
    </source>
</reference>
<dbReference type="Proteomes" id="UP001345219">
    <property type="component" value="Chromosome 1"/>
</dbReference>
<keyword evidence="2" id="KW-0805">Transcription regulation</keyword>
<dbReference type="PANTHER" id="PTHR33124:SF109">
    <property type="entry name" value="TRANSCRIPTION FACTOR IBH1"/>
    <property type="match status" value="1"/>
</dbReference>
<keyword evidence="3" id="KW-0804">Transcription</keyword>
<dbReference type="GO" id="GO:0005634">
    <property type="term" value="C:nucleus"/>
    <property type="evidence" value="ECO:0007669"/>
    <property type="project" value="UniProtKB-SubCell"/>
</dbReference>
<proteinExistence type="predicted"/>
<evidence type="ECO:0000256" key="3">
    <source>
        <dbReference type="ARBA" id="ARBA00023163"/>
    </source>
</evidence>
<protein>
    <recommendedName>
        <fullName evidence="5">BHLH domain-containing protein</fullName>
    </recommendedName>
</protein>
<evidence type="ECO:0000256" key="1">
    <source>
        <dbReference type="ARBA" id="ARBA00004123"/>
    </source>
</evidence>
<keyword evidence="4" id="KW-0539">Nucleus</keyword>
<evidence type="ECO:0000313" key="7">
    <source>
        <dbReference type="Proteomes" id="UP001345219"/>
    </source>
</evidence>
<sequence length="174" mass="20265">MRQKQIPNKARDTAMKNPTNSLKRRFSLKFLKTLMRIRKSRPPPSPSASSSWEIRWRAQKIKLAAYFSMALSVGSKRTWSRALTMKLRATMGNRRWSSWKGSKKMTKRRIVAKKNMEKRHLEKDMNSGLQQLRQLVPGGESMDPRSLLEETAHFVRCLETQVRVMRSIAEGFPC</sequence>
<dbReference type="InterPro" id="IPR036638">
    <property type="entry name" value="HLH_DNA-bd_sf"/>
</dbReference>
<evidence type="ECO:0000256" key="4">
    <source>
        <dbReference type="ARBA" id="ARBA00023242"/>
    </source>
</evidence>
<name>A0AAN7JGZ9_9MYRT</name>
<dbReference type="GO" id="GO:0046983">
    <property type="term" value="F:protein dimerization activity"/>
    <property type="evidence" value="ECO:0007669"/>
    <property type="project" value="InterPro"/>
</dbReference>
<evidence type="ECO:0000259" key="5">
    <source>
        <dbReference type="PROSITE" id="PS50888"/>
    </source>
</evidence>
<accession>A0AAN7JGZ9</accession>
<feature type="domain" description="BHLH" evidence="5">
    <location>
        <begin position="109"/>
        <end position="158"/>
    </location>
</feature>
<evidence type="ECO:0000256" key="2">
    <source>
        <dbReference type="ARBA" id="ARBA00023015"/>
    </source>
</evidence>
<dbReference type="InterPro" id="IPR011598">
    <property type="entry name" value="bHLH_dom"/>
</dbReference>